<keyword evidence="4" id="KW-0723">Serine/threonine-protein kinase</keyword>
<dbReference type="GO" id="GO:0005524">
    <property type="term" value="F:ATP binding"/>
    <property type="evidence" value="ECO:0007669"/>
    <property type="project" value="UniProtKB-UniRule"/>
</dbReference>
<feature type="region of interest" description="Disordered" evidence="5">
    <location>
        <begin position="298"/>
        <end position="321"/>
    </location>
</feature>
<organism evidence="7">
    <name type="scientific">Haptolina brevifila</name>
    <dbReference type="NCBI Taxonomy" id="156173"/>
    <lineage>
        <taxon>Eukaryota</taxon>
        <taxon>Haptista</taxon>
        <taxon>Haptophyta</taxon>
        <taxon>Prymnesiophyceae</taxon>
        <taxon>Prymnesiales</taxon>
        <taxon>Prymnesiaceae</taxon>
        <taxon>Haptolina</taxon>
    </lineage>
</organism>
<evidence type="ECO:0000313" key="7">
    <source>
        <dbReference type="EMBL" id="CAD9423609.1"/>
    </source>
</evidence>
<dbReference type="Pfam" id="PF00069">
    <property type="entry name" value="Pkinase"/>
    <property type="match status" value="1"/>
</dbReference>
<dbReference type="PANTHER" id="PTHR24347">
    <property type="entry name" value="SERINE/THREONINE-PROTEIN KINASE"/>
    <property type="match status" value="1"/>
</dbReference>
<evidence type="ECO:0000256" key="5">
    <source>
        <dbReference type="SAM" id="MobiDB-lite"/>
    </source>
</evidence>
<dbReference type="InterPro" id="IPR000719">
    <property type="entry name" value="Prot_kinase_dom"/>
</dbReference>
<dbReference type="EMBL" id="HBGU01015532">
    <property type="protein sequence ID" value="CAD9423609.1"/>
    <property type="molecule type" value="Transcribed_RNA"/>
</dbReference>
<evidence type="ECO:0000259" key="6">
    <source>
        <dbReference type="PROSITE" id="PS50011"/>
    </source>
</evidence>
<dbReference type="AlphaFoldDB" id="A0A7S2CGZ2"/>
<proteinExistence type="inferred from homology"/>
<name>A0A7S2CGZ2_9EUKA</name>
<sequence length="451" mass="48911">MGFFTTKKAVTKHYKFEKKELGSGNFAKVYLAKTVKPGVQESGVEVPASVAIKVIDKKKVEDMNDITREIEIMEECRHPNIIRLYEIFDEKEKMNLVMELVTGGELFDEIVARGSFTEKDAANVIGTLCSALQYLHAKKIVHRDLKPENILMSCKKEELPPGSTEPSIKVADFGLARLVSDKDMMRTACGTPGYVAPEVLKNKGYSSGAVDLWSAGVILYILLCGFPPFYAEGEAELVARVRHGHFEFTEPYWNNISKNAKDLICQCLSLRPGDRPTPEEALSHAWLLDAAAAPPAAQSIRVPPGASRAKPPAASKAPAPAPSNLVPAAAAAAAPGTANTPAAGELIARIRQMRHSFVPSVASSSQSKARASLQLTLEDEGTRFGEAPSRQSLQSQGATFVKLPRALFQDLYALCDAQKRGTLPEGGEQRLNELLRSLSTEVQQGNLGKPA</sequence>
<feature type="binding site" evidence="3">
    <location>
        <position position="53"/>
    </location>
    <ligand>
        <name>ATP</name>
        <dbReference type="ChEBI" id="CHEBI:30616"/>
    </ligand>
</feature>
<keyword evidence="1 3" id="KW-0547">Nucleotide-binding</keyword>
<evidence type="ECO:0000256" key="1">
    <source>
        <dbReference type="ARBA" id="ARBA00022741"/>
    </source>
</evidence>
<dbReference type="Gene3D" id="1.10.510.10">
    <property type="entry name" value="Transferase(Phosphotransferase) domain 1"/>
    <property type="match status" value="1"/>
</dbReference>
<reference evidence="7" key="1">
    <citation type="submission" date="2021-01" db="EMBL/GenBank/DDBJ databases">
        <authorList>
            <person name="Corre E."/>
            <person name="Pelletier E."/>
            <person name="Niang G."/>
            <person name="Scheremetjew M."/>
            <person name="Finn R."/>
            <person name="Kale V."/>
            <person name="Holt S."/>
            <person name="Cochrane G."/>
            <person name="Meng A."/>
            <person name="Brown T."/>
            <person name="Cohen L."/>
        </authorList>
    </citation>
    <scope>NUCLEOTIDE SEQUENCE</scope>
    <source>
        <strain evidence="7">UTEX LB 985</strain>
    </source>
</reference>
<dbReference type="FunFam" id="1.10.510.10:FF:000571">
    <property type="entry name" value="Maternal embryonic leucine zipper kinase"/>
    <property type="match status" value="1"/>
</dbReference>
<dbReference type="InterPro" id="IPR017441">
    <property type="entry name" value="Protein_kinase_ATP_BS"/>
</dbReference>
<keyword evidence="4" id="KW-0808">Transferase</keyword>
<evidence type="ECO:0000256" key="4">
    <source>
        <dbReference type="RuleBase" id="RU000304"/>
    </source>
</evidence>
<comment type="similarity">
    <text evidence="4">Belongs to the protein kinase superfamily.</text>
</comment>
<dbReference type="CDD" id="cd05117">
    <property type="entry name" value="STKc_CAMK"/>
    <property type="match status" value="1"/>
</dbReference>
<feature type="domain" description="Protein kinase" evidence="6">
    <location>
        <begin position="15"/>
        <end position="287"/>
    </location>
</feature>
<dbReference type="InterPro" id="IPR011009">
    <property type="entry name" value="Kinase-like_dom_sf"/>
</dbReference>
<gene>
    <name evidence="7" type="ORF">CBRE1094_LOCUS8326</name>
</gene>
<evidence type="ECO:0000256" key="3">
    <source>
        <dbReference type="PROSITE-ProRule" id="PRU10141"/>
    </source>
</evidence>
<evidence type="ECO:0000256" key="2">
    <source>
        <dbReference type="ARBA" id="ARBA00022840"/>
    </source>
</evidence>
<keyword evidence="2 3" id="KW-0067">ATP-binding</keyword>
<accession>A0A7S2CGZ2</accession>
<keyword evidence="4" id="KW-0418">Kinase</keyword>
<dbReference type="FunFam" id="3.30.200.20:FF:000042">
    <property type="entry name" value="Aurora kinase A"/>
    <property type="match status" value="1"/>
</dbReference>
<dbReference type="PROSITE" id="PS00108">
    <property type="entry name" value="PROTEIN_KINASE_ST"/>
    <property type="match status" value="1"/>
</dbReference>
<dbReference type="SMART" id="SM00220">
    <property type="entry name" value="S_TKc"/>
    <property type="match status" value="1"/>
</dbReference>
<dbReference type="GO" id="GO:0004674">
    <property type="term" value="F:protein serine/threonine kinase activity"/>
    <property type="evidence" value="ECO:0007669"/>
    <property type="project" value="UniProtKB-KW"/>
</dbReference>
<dbReference type="InterPro" id="IPR008271">
    <property type="entry name" value="Ser/Thr_kinase_AS"/>
</dbReference>
<dbReference type="PROSITE" id="PS00107">
    <property type="entry name" value="PROTEIN_KINASE_ATP"/>
    <property type="match status" value="1"/>
</dbReference>
<dbReference type="PROSITE" id="PS50011">
    <property type="entry name" value="PROTEIN_KINASE_DOM"/>
    <property type="match status" value="1"/>
</dbReference>
<protein>
    <recommendedName>
        <fullName evidence="6">Protein kinase domain-containing protein</fullName>
    </recommendedName>
</protein>
<dbReference type="SUPFAM" id="SSF56112">
    <property type="entry name" value="Protein kinase-like (PK-like)"/>
    <property type="match status" value="1"/>
</dbReference>